<dbReference type="Proteomes" id="UP000310574">
    <property type="component" value="Unassembled WGS sequence"/>
</dbReference>
<dbReference type="InterPro" id="IPR036271">
    <property type="entry name" value="Tet_transcr_reg_TetR-rel_C_sf"/>
</dbReference>
<evidence type="ECO:0000313" key="6">
    <source>
        <dbReference type="EMBL" id="THF25793.1"/>
    </source>
</evidence>
<dbReference type="RefSeq" id="WP_136494277.1">
    <property type="nucleotide sequence ID" value="NZ_SSBS01000012.1"/>
</dbReference>
<sequence length="222" mass="24391">MNAKLETLDPPYEKQDGRAGMRLAGQSPLKDYSEMSGSALRIAAAGEELIQRFGYRGFSYDDIAKLVGIKKPGIHHHFPRKEDLVVIVVRRYAQQFQAELGEMSGARKSASEKLQGFARLFDKRYPDGTRLCLCGILSAELEIVPESVALEVQKFFAENLSWLSAVVLAGQAASEFKELMAAEEFAEVFLCALEGALLVGNGMTLSTAPTQLSQQLVSLMLK</sequence>
<dbReference type="PRINTS" id="PR00455">
    <property type="entry name" value="HTHTETR"/>
</dbReference>
<dbReference type="InterPro" id="IPR009057">
    <property type="entry name" value="Homeodomain-like_sf"/>
</dbReference>
<dbReference type="PANTHER" id="PTHR47506">
    <property type="entry name" value="TRANSCRIPTIONAL REGULATORY PROTEIN"/>
    <property type="match status" value="1"/>
</dbReference>
<evidence type="ECO:0000313" key="7">
    <source>
        <dbReference type="Proteomes" id="UP000310574"/>
    </source>
</evidence>
<dbReference type="AlphaFoldDB" id="A0AAQ2D6P4"/>
<organism evidence="6 7">
    <name type="scientific">Pseudomonas atacamensis</name>
    <dbReference type="NCBI Taxonomy" id="2565368"/>
    <lineage>
        <taxon>Bacteria</taxon>
        <taxon>Pseudomonadati</taxon>
        <taxon>Pseudomonadota</taxon>
        <taxon>Gammaproteobacteria</taxon>
        <taxon>Pseudomonadales</taxon>
        <taxon>Pseudomonadaceae</taxon>
        <taxon>Pseudomonas</taxon>
    </lineage>
</organism>
<reference evidence="6 7" key="1">
    <citation type="submission" date="2019-04" db="EMBL/GenBank/DDBJ databases">
        <title>Draft genome sequence of Pseudomonas sp. M7D1 isolated from rhizosphere of plant the flowery desert.</title>
        <authorList>
            <person name="Poblete-Morales M."/>
            <person name="Plaza N."/>
            <person name="Corsini G."/>
            <person name="Silva E."/>
        </authorList>
    </citation>
    <scope>NUCLEOTIDE SEQUENCE [LARGE SCALE GENOMIC DNA]</scope>
    <source>
        <strain evidence="6 7">M7D1</strain>
    </source>
</reference>
<keyword evidence="3" id="KW-0804">Transcription</keyword>
<name>A0AAQ2D6P4_9PSED</name>
<evidence type="ECO:0000256" key="4">
    <source>
        <dbReference type="PROSITE-ProRule" id="PRU00335"/>
    </source>
</evidence>
<comment type="caution">
    <text evidence="6">The sequence shown here is derived from an EMBL/GenBank/DDBJ whole genome shotgun (WGS) entry which is preliminary data.</text>
</comment>
<keyword evidence="2 4" id="KW-0238">DNA-binding</keyword>
<dbReference type="EMBL" id="SSBS01000012">
    <property type="protein sequence ID" value="THF25793.1"/>
    <property type="molecule type" value="Genomic_DNA"/>
</dbReference>
<dbReference type="PROSITE" id="PS50977">
    <property type="entry name" value="HTH_TETR_2"/>
    <property type="match status" value="1"/>
</dbReference>
<gene>
    <name evidence="6" type="ORF">E5170_28320</name>
</gene>
<feature type="DNA-binding region" description="H-T-H motif" evidence="4">
    <location>
        <begin position="59"/>
        <end position="78"/>
    </location>
</feature>
<dbReference type="GO" id="GO:0003677">
    <property type="term" value="F:DNA binding"/>
    <property type="evidence" value="ECO:0007669"/>
    <property type="project" value="UniProtKB-UniRule"/>
</dbReference>
<dbReference type="Gene3D" id="1.10.357.10">
    <property type="entry name" value="Tetracycline Repressor, domain 2"/>
    <property type="match status" value="1"/>
</dbReference>
<proteinExistence type="predicted"/>
<dbReference type="PANTHER" id="PTHR47506:SF1">
    <property type="entry name" value="HTH-TYPE TRANSCRIPTIONAL REGULATOR YJDC"/>
    <property type="match status" value="1"/>
</dbReference>
<evidence type="ECO:0000256" key="2">
    <source>
        <dbReference type="ARBA" id="ARBA00023125"/>
    </source>
</evidence>
<dbReference type="Pfam" id="PF00440">
    <property type="entry name" value="TetR_N"/>
    <property type="match status" value="1"/>
</dbReference>
<protein>
    <submittedName>
        <fullName evidence="6">TetR/AcrR family transcriptional regulator</fullName>
    </submittedName>
</protein>
<evidence type="ECO:0000256" key="1">
    <source>
        <dbReference type="ARBA" id="ARBA00023015"/>
    </source>
</evidence>
<dbReference type="SUPFAM" id="SSF48498">
    <property type="entry name" value="Tetracyclin repressor-like, C-terminal domain"/>
    <property type="match status" value="1"/>
</dbReference>
<feature type="domain" description="HTH tetR-type" evidence="5">
    <location>
        <begin position="36"/>
        <end position="96"/>
    </location>
</feature>
<keyword evidence="1" id="KW-0805">Transcription regulation</keyword>
<dbReference type="SUPFAM" id="SSF46689">
    <property type="entry name" value="Homeodomain-like"/>
    <property type="match status" value="1"/>
</dbReference>
<evidence type="ECO:0000259" key="5">
    <source>
        <dbReference type="PROSITE" id="PS50977"/>
    </source>
</evidence>
<evidence type="ECO:0000256" key="3">
    <source>
        <dbReference type="ARBA" id="ARBA00023163"/>
    </source>
</evidence>
<accession>A0AAQ2D6P4</accession>
<dbReference type="InterPro" id="IPR001647">
    <property type="entry name" value="HTH_TetR"/>
</dbReference>